<dbReference type="InterPro" id="IPR021215">
    <property type="entry name" value="DUF2752"/>
</dbReference>
<evidence type="ECO:0000256" key="1">
    <source>
        <dbReference type="SAM" id="Phobius"/>
    </source>
</evidence>
<keyword evidence="1" id="KW-0812">Transmembrane</keyword>
<evidence type="ECO:0000313" key="2">
    <source>
        <dbReference type="EMBL" id="BFP47602.1"/>
    </source>
</evidence>
<organism evidence="2">
    <name type="scientific">Kitasatospora sp. CMC57</name>
    <dbReference type="NCBI Taxonomy" id="3231513"/>
    <lineage>
        <taxon>Bacteria</taxon>
        <taxon>Bacillati</taxon>
        <taxon>Actinomycetota</taxon>
        <taxon>Actinomycetes</taxon>
        <taxon>Kitasatosporales</taxon>
        <taxon>Streptomycetaceae</taxon>
        <taxon>Kitasatospora</taxon>
    </lineage>
</organism>
<gene>
    <name evidence="2" type="ORF">KCMC57_39700</name>
</gene>
<dbReference type="RefSeq" id="WP_407992175.1">
    <property type="nucleotide sequence ID" value="NZ_AP035881.2"/>
</dbReference>
<reference evidence="2" key="1">
    <citation type="submission" date="2024-07" db="EMBL/GenBank/DDBJ databases">
        <title>Complete genome sequences of cellulolytic bacteria, Kitasatospora sp. CMC57 and Streptomyces sp. CMC78, isolated from Japanese agricultural soil.</title>
        <authorList>
            <person name="Hashimoto T."/>
            <person name="Ito M."/>
            <person name="Iwamoto M."/>
            <person name="Fukahori D."/>
            <person name="Shoda T."/>
            <person name="Sakoda M."/>
            <person name="Morohoshi T."/>
            <person name="Mitsuboshi M."/>
            <person name="Nishizawa T."/>
        </authorList>
    </citation>
    <scope>NUCLEOTIDE SEQUENCE</scope>
    <source>
        <strain evidence="2">CMC57</strain>
    </source>
</reference>
<feature type="transmembrane region" description="Helical" evidence="1">
    <location>
        <begin position="75"/>
        <end position="98"/>
    </location>
</feature>
<keyword evidence="1" id="KW-0472">Membrane</keyword>
<proteinExistence type="predicted"/>
<sequence length="136" mass="14144">MQQLTARWTSTAGTPLGGVLRMAARGAGAAVAALTVAALHDVHDPGALCPLRRFTGIPCPGCGSTTVFIEAGHGAFGAALLANPVTVVAGLGLLVAPLGPGRWWWQLPNLHRNVLIGTALTISWLWQLHRFGVVLP</sequence>
<dbReference type="AlphaFoldDB" id="A0AB33K541"/>
<dbReference type="EMBL" id="AP035881">
    <property type="protein sequence ID" value="BFP47602.1"/>
    <property type="molecule type" value="Genomic_DNA"/>
</dbReference>
<dbReference type="Pfam" id="PF10825">
    <property type="entry name" value="DUF2752"/>
    <property type="match status" value="1"/>
</dbReference>
<accession>A0AB33K541</accession>
<protein>
    <recommendedName>
        <fullName evidence="3">DUF2752 domain-containing protein</fullName>
    </recommendedName>
</protein>
<evidence type="ECO:0008006" key="3">
    <source>
        <dbReference type="Google" id="ProtNLM"/>
    </source>
</evidence>
<keyword evidence="1" id="KW-1133">Transmembrane helix</keyword>
<name>A0AB33K541_9ACTN</name>